<evidence type="ECO:0000313" key="2">
    <source>
        <dbReference type="EMBL" id="MBC8177991.1"/>
    </source>
</evidence>
<reference evidence="2 3" key="1">
    <citation type="submission" date="2020-08" db="EMBL/GenBank/DDBJ databases">
        <title>Bridging the membrane lipid divide: bacteria of the FCB group superphylum have the potential to synthesize archaeal ether lipids.</title>
        <authorList>
            <person name="Villanueva L."/>
            <person name="Von Meijenfeldt F.A.B."/>
            <person name="Westbye A.B."/>
            <person name="Yadav S."/>
            <person name="Hopmans E.C."/>
            <person name="Dutilh B.E."/>
            <person name="Sinninghe Damste J.S."/>
        </authorList>
    </citation>
    <scope>NUCLEOTIDE SEQUENCE [LARGE SCALE GENOMIC DNA]</scope>
    <source>
        <strain evidence="2">NIOZ-UU27</strain>
    </source>
</reference>
<dbReference type="AlphaFoldDB" id="A0A8J6N1H5"/>
<comment type="caution">
    <text evidence="2">The sequence shown here is derived from an EMBL/GenBank/DDBJ whole genome shotgun (WGS) entry which is preliminary data.</text>
</comment>
<evidence type="ECO:0000256" key="1">
    <source>
        <dbReference type="SAM" id="MobiDB-lite"/>
    </source>
</evidence>
<accession>A0A8J6N1H5</accession>
<protein>
    <submittedName>
        <fullName evidence="2">Uncharacterized protein</fullName>
    </submittedName>
</protein>
<gene>
    <name evidence="2" type="ORF">H8E19_11355</name>
</gene>
<organism evidence="2 3">
    <name type="scientific">Candidatus Desulfacyla euxinica</name>
    <dbReference type="NCBI Taxonomy" id="2841693"/>
    <lineage>
        <taxon>Bacteria</taxon>
        <taxon>Deltaproteobacteria</taxon>
        <taxon>Candidatus Desulfacyla</taxon>
    </lineage>
</organism>
<dbReference type="Proteomes" id="UP000650524">
    <property type="component" value="Unassembled WGS sequence"/>
</dbReference>
<proteinExistence type="predicted"/>
<name>A0A8J6N1H5_9DELT</name>
<evidence type="ECO:0000313" key="3">
    <source>
        <dbReference type="Proteomes" id="UP000650524"/>
    </source>
</evidence>
<sequence>MSAEGTIDDYGLTKKEFSNQLPTKERRLIMTQLVAYGGKGTGHWGQVQCEKCTAWLREMPDSYEEEICEDEDQDQEYLYCWTCLACGHVRKFSSLTSPEGFIPNPEAELHEPGTLPPPEVRDPEKWDNTKLLSPGKKELIRYCWEMSDSLRNAFTIHKINHIWNIHGALKKQDIEELIHSAQEYVDLLDHEAIHGTESGSYHGAEGDVTKMRSALSKIEKEKDIK</sequence>
<dbReference type="EMBL" id="JACNJD010000249">
    <property type="protein sequence ID" value="MBC8177991.1"/>
    <property type="molecule type" value="Genomic_DNA"/>
</dbReference>
<feature type="region of interest" description="Disordered" evidence="1">
    <location>
        <begin position="103"/>
        <end position="122"/>
    </location>
</feature>